<reference evidence="9 10" key="3">
    <citation type="journal article" date="2015" name="Genome Announc.">
        <title>Draft Genome Sequence of the Archiascomycetous Yeast Saitoella complicata.</title>
        <authorList>
            <person name="Yamauchi K."/>
            <person name="Kondo S."/>
            <person name="Hamamoto M."/>
            <person name="Takahashi Y."/>
            <person name="Ogura Y."/>
            <person name="Hayashi T."/>
            <person name="Nishida H."/>
        </authorList>
    </citation>
    <scope>NUCLEOTIDE SEQUENCE [LARGE SCALE GENOMIC DNA]</scope>
    <source>
        <strain evidence="9 10">NRRL Y-17804</strain>
    </source>
</reference>
<evidence type="ECO:0000256" key="1">
    <source>
        <dbReference type="ARBA" id="ARBA00004123"/>
    </source>
</evidence>
<dbReference type="InterPro" id="IPR003511">
    <property type="entry name" value="HORMA_dom"/>
</dbReference>
<protein>
    <recommendedName>
        <fullName evidence="8">HORMA domain-containing protein</fullName>
    </recommendedName>
</protein>
<dbReference type="PANTHER" id="PTHR11842:SF11">
    <property type="entry name" value="MITOTIC SPINDLE ASSEMBLY CHECKPOINT PROTEIN MAD2A"/>
    <property type="match status" value="1"/>
</dbReference>
<evidence type="ECO:0000256" key="5">
    <source>
        <dbReference type="ARBA" id="ARBA00023242"/>
    </source>
</evidence>
<dbReference type="EMBL" id="BACD03000060">
    <property type="protein sequence ID" value="GAO52129.1"/>
    <property type="molecule type" value="Genomic_DNA"/>
</dbReference>
<keyword evidence="6" id="KW-0131">Cell cycle</keyword>
<comment type="caution">
    <text evidence="9">The sequence shown here is derived from an EMBL/GenBank/DDBJ whole genome shotgun (WGS) entry which is preliminary data.</text>
</comment>
<dbReference type="Proteomes" id="UP000033140">
    <property type="component" value="Unassembled WGS sequence"/>
</dbReference>
<dbReference type="OrthoDB" id="1806at2759"/>
<evidence type="ECO:0000256" key="6">
    <source>
        <dbReference type="ARBA" id="ARBA00023306"/>
    </source>
</evidence>
<evidence type="ECO:0000256" key="4">
    <source>
        <dbReference type="ARBA" id="ARBA00022776"/>
    </source>
</evidence>
<dbReference type="GO" id="GO:0007094">
    <property type="term" value="P:mitotic spindle assembly checkpoint signaling"/>
    <property type="evidence" value="ECO:0007669"/>
    <property type="project" value="TreeGrafter"/>
</dbReference>
<dbReference type="GO" id="GO:0033597">
    <property type="term" value="C:mitotic checkpoint complex"/>
    <property type="evidence" value="ECO:0007669"/>
    <property type="project" value="UniProtKB-ARBA"/>
</dbReference>
<proteinExistence type="inferred from homology"/>
<dbReference type="SUPFAM" id="SSF56019">
    <property type="entry name" value="The spindle assembly checkpoint protein mad2"/>
    <property type="match status" value="1"/>
</dbReference>
<feature type="domain" description="HORMA" evidence="8">
    <location>
        <begin position="19"/>
        <end position="212"/>
    </location>
</feature>
<dbReference type="InterPro" id="IPR045091">
    <property type="entry name" value="Mad2-like"/>
</dbReference>
<dbReference type="InterPro" id="IPR036570">
    <property type="entry name" value="HORMA_dom_sf"/>
</dbReference>
<dbReference type="RefSeq" id="XP_019021415.1">
    <property type="nucleotide sequence ID" value="XM_019169869.1"/>
</dbReference>
<reference evidence="9 10" key="1">
    <citation type="journal article" date="2011" name="J. Gen. Appl. Microbiol.">
        <title>Draft genome sequencing of the enigmatic yeast Saitoella complicata.</title>
        <authorList>
            <person name="Nishida H."/>
            <person name="Hamamoto M."/>
            <person name="Sugiyama J."/>
        </authorList>
    </citation>
    <scope>NUCLEOTIDE SEQUENCE [LARGE SCALE GENOMIC DNA]</scope>
    <source>
        <strain evidence="9 10">NRRL Y-17804</strain>
    </source>
</reference>
<organism evidence="9 10">
    <name type="scientific">Saitoella complicata (strain BCRC 22490 / CBS 7301 / JCM 7358 / NBRC 10748 / NRRL Y-17804)</name>
    <dbReference type="NCBI Taxonomy" id="698492"/>
    <lineage>
        <taxon>Eukaryota</taxon>
        <taxon>Fungi</taxon>
        <taxon>Dikarya</taxon>
        <taxon>Ascomycota</taxon>
        <taxon>Taphrinomycotina</taxon>
        <taxon>Taphrinomycotina incertae sedis</taxon>
        <taxon>Saitoella</taxon>
    </lineage>
</organism>
<dbReference type="FunFam" id="3.30.900.10:FF:000002">
    <property type="entry name" value="Mitotic spindle assembly checkpoint protein MAD2A"/>
    <property type="match status" value="1"/>
</dbReference>
<evidence type="ECO:0000256" key="7">
    <source>
        <dbReference type="SAM" id="MobiDB-lite"/>
    </source>
</evidence>
<evidence type="ECO:0000256" key="3">
    <source>
        <dbReference type="ARBA" id="ARBA00022618"/>
    </source>
</evidence>
<evidence type="ECO:0000259" key="8">
    <source>
        <dbReference type="PROSITE" id="PS50815"/>
    </source>
</evidence>
<gene>
    <name evidence="9" type="ORF">G7K_6215-t1</name>
</gene>
<dbReference type="GO" id="GO:0005654">
    <property type="term" value="C:nucleoplasm"/>
    <property type="evidence" value="ECO:0007669"/>
    <property type="project" value="TreeGrafter"/>
</dbReference>
<sequence length="220" mass="24181">MAAPTDATAAPTRSKLTLKGSAKLVSEFFEFTINSILYQRGIYPPEDFKAVKKYGLTMMVTDDEDVKAYIKKIMGQLHKWVTGGKITKLIVAVTSKETAETVERWQFALEINNKNPVAPTTPSKAGSAPPAADKPEAEITKEIQALIRQITASVTFLPQLEGLCTFNVLVYADNDSEVPAEWVDSDAKEVVGAEAVQMRSFSTKYHAVSTLVEYKMPGEE</sequence>
<feature type="compositionally biased region" description="Polar residues" evidence="7">
    <location>
        <begin position="114"/>
        <end position="124"/>
    </location>
</feature>
<keyword evidence="5" id="KW-0539">Nucleus</keyword>
<dbReference type="Gene3D" id="3.30.900.10">
    <property type="entry name" value="HORMA domain"/>
    <property type="match status" value="1"/>
</dbReference>
<comment type="subcellular location">
    <subcellularLocation>
        <location evidence="1">Nucleus</location>
    </subcellularLocation>
</comment>
<reference evidence="9 10" key="2">
    <citation type="journal article" date="2014" name="J. Gen. Appl. Microbiol.">
        <title>The early diverging ascomycetous budding yeast Saitoella complicata has three histone deacetylases belonging to the Clr6, Hos2, and Rpd3 lineages.</title>
        <authorList>
            <person name="Nishida H."/>
            <person name="Matsumoto T."/>
            <person name="Kondo S."/>
            <person name="Hamamoto M."/>
            <person name="Yoshikawa H."/>
        </authorList>
    </citation>
    <scope>NUCLEOTIDE SEQUENCE [LARGE SCALE GENOMIC DNA]</scope>
    <source>
        <strain evidence="9 10">NRRL Y-17804</strain>
    </source>
</reference>
<dbReference type="AlphaFoldDB" id="A0A0E9NQK1"/>
<dbReference type="GO" id="GO:0051301">
    <property type="term" value="P:cell division"/>
    <property type="evidence" value="ECO:0007669"/>
    <property type="project" value="UniProtKB-KW"/>
</dbReference>
<dbReference type="OMA" id="WQFDVEI"/>
<keyword evidence="4" id="KW-0498">Mitosis</keyword>
<dbReference type="PROSITE" id="PS50815">
    <property type="entry name" value="HORMA"/>
    <property type="match status" value="1"/>
</dbReference>
<dbReference type="Pfam" id="PF02301">
    <property type="entry name" value="HORMA"/>
    <property type="match status" value="1"/>
</dbReference>
<dbReference type="STRING" id="698492.A0A0E9NQK1"/>
<feature type="region of interest" description="Disordered" evidence="7">
    <location>
        <begin position="114"/>
        <end position="135"/>
    </location>
</feature>
<dbReference type="GO" id="GO:0005737">
    <property type="term" value="C:cytoplasm"/>
    <property type="evidence" value="ECO:0007669"/>
    <property type="project" value="TreeGrafter"/>
</dbReference>
<name>A0A0E9NQK1_SAICN</name>
<keyword evidence="3" id="KW-0132">Cell division</keyword>
<evidence type="ECO:0000313" key="10">
    <source>
        <dbReference type="Proteomes" id="UP000033140"/>
    </source>
</evidence>
<evidence type="ECO:0000256" key="2">
    <source>
        <dbReference type="ARBA" id="ARBA00010348"/>
    </source>
</evidence>
<evidence type="ECO:0000313" key="9">
    <source>
        <dbReference type="EMBL" id="GAO52129.1"/>
    </source>
</evidence>
<dbReference type="PANTHER" id="PTHR11842">
    <property type="entry name" value="MITOTIC SPINDLE ASSEMBLY CHECKPOINT PROTEIN MAD2"/>
    <property type="match status" value="1"/>
</dbReference>
<comment type="similarity">
    <text evidence="2">Belongs to the MAD2 family.</text>
</comment>
<accession>A0A0E9NQK1</accession>
<keyword evidence="10" id="KW-1185">Reference proteome</keyword>
<dbReference type="GO" id="GO:0000776">
    <property type="term" value="C:kinetochore"/>
    <property type="evidence" value="ECO:0007669"/>
    <property type="project" value="TreeGrafter"/>
</dbReference>